<keyword evidence="2" id="KW-0677">Repeat</keyword>
<dbReference type="NCBIfam" id="TIGR00756">
    <property type="entry name" value="PPR"/>
    <property type="match status" value="6"/>
</dbReference>
<accession>A0A251RM07</accession>
<dbReference type="Gene3D" id="1.25.40.10">
    <property type="entry name" value="Tetratricopeptide repeat domain"/>
    <property type="match status" value="5"/>
</dbReference>
<evidence type="ECO:0000313" key="6">
    <source>
        <dbReference type="Proteomes" id="UP000215914"/>
    </source>
</evidence>
<dbReference type="Pfam" id="PF13041">
    <property type="entry name" value="PPR_2"/>
    <property type="match status" value="4"/>
</dbReference>
<dbReference type="InterPro" id="IPR050872">
    <property type="entry name" value="PPR_P_subfamily"/>
</dbReference>
<evidence type="ECO:0000256" key="3">
    <source>
        <dbReference type="PROSITE-ProRule" id="PRU00708"/>
    </source>
</evidence>
<evidence type="ECO:0000256" key="1">
    <source>
        <dbReference type="ARBA" id="ARBA00007626"/>
    </source>
</evidence>
<keyword evidence="6" id="KW-1185">Reference proteome</keyword>
<dbReference type="InterPro" id="IPR002885">
    <property type="entry name" value="PPR_rpt"/>
</dbReference>
<evidence type="ECO:0000256" key="4">
    <source>
        <dbReference type="SAM" id="MobiDB-lite"/>
    </source>
</evidence>
<feature type="repeat" description="PPR" evidence="3">
    <location>
        <begin position="202"/>
        <end position="236"/>
    </location>
</feature>
<feature type="repeat" description="PPR" evidence="3">
    <location>
        <begin position="447"/>
        <end position="481"/>
    </location>
</feature>
<protein>
    <submittedName>
        <fullName evidence="5">Putative tetratricopeptide-like helical domain-containing protein</fullName>
    </submittedName>
</protein>
<dbReference type="InterPro" id="IPR011990">
    <property type="entry name" value="TPR-like_helical_dom_sf"/>
</dbReference>
<dbReference type="AlphaFoldDB" id="A0A251RM07"/>
<feature type="region of interest" description="Disordered" evidence="4">
    <location>
        <begin position="1"/>
        <end position="33"/>
    </location>
</feature>
<feature type="repeat" description="PPR" evidence="3">
    <location>
        <begin position="482"/>
        <end position="516"/>
    </location>
</feature>
<feature type="repeat" description="PPR" evidence="3">
    <location>
        <begin position="342"/>
        <end position="376"/>
    </location>
</feature>
<dbReference type="Pfam" id="PF01535">
    <property type="entry name" value="PPR"/>
    <property type="match status" value="1"/>
</dbReference>
<dbReference type="PANTHER" id="PTHR46128">
    <property type="entry name" value="MITOCHONDRIAL GROUP I INTRON SPLICING FACTOR CCM1"/>
    <property type="match status" value="1"/>
</dbReference>
<organism evidence="5 6">
    <name type="scientific">Helianthus annuus</name>
    <name type="common">Common sunflower</name>
    <dbReference type="NCBI Taxonomy" id="4232"/>
    <lineage>
        <taxon>Eukaryota</taxon>
        <taxon>Viridiplantae</taxon>
        <taxon>Streptophyta</taxon>
        <taxon>Embryophyta</taxon>
        <taxon>Tracheophyta</taxon>
        <taxon>Spermatophyta</taxon>
        <taxon>Magnoliopsida</taxon>
        <taxon>eudicotyledons</taxon>
        <taxon>Gunneridae</taxon>
        <taxon>Pentapetalae</taxon>
        <taxon>asterids</taxon>
        <taxon>campanulids</taxon>
        <taxon>Asterales</taxon>
        <taxon>Asteraceae</taxon>
        <taxon>Asteroideae</taxon>
        <taxon>Heliantheae alliance</taxon>
        <taxon>Heliantheae</taxon>
        <taxon>Helianthus</taxon>
    </lineage>
</organism>
<feature type="repeat" description="PPR" evidence="3">
    <location>
        <begin position="307"/>
        <end position="341"/>
    </location>
</feature>
<dbReference type="InParanoid" id="A0A251RM07"/>
<sequence>MNRTSIINQPLLKSISHPLSKPPNPNLSPLQTLPNSKPNPLYNLLPHTQNPNKIVNIICTNLKNRKTTLLDTHMIPHIGTQEISRVLLRCQSDPFAALSFFNWVKKDLTFGPTVQDYCIMLHILAWSHKFSATMSLLSELIEVNKTKDGKVSIFENLVMCCKDCSWDPVVFDMLLKAYLKAGLVRDGFVTFRKMVKLGFVPKIVSVNFLLDGLLKLNRVDECWGVYEEMGRIGVRGNAFTFNILTHVVCKSEDVDKVNTFLEKMEEEGFDPDIVTYNTLIDSYVRKGRLKDAHYLYNIMYIRRVTPDLITHTSLINGLCKEGNVREAHKLFHRMVQIGVNPDAFSYNTLICGYVNKGMMQEARALLHEMIKEKVAPNGFTCLVLIEGYKKENKLISAVNLIVELQKFRISVSKDLQTDLVIALCRVDKPFAAKSLFERIVHDGEETNLQIYDELIVSFCRTNYVNEAIQLKDEMFFKNVKPSLITYRAIIECLCRLNRTTEGEIFMRDMAEFGIHPDATICRSLVSGHCKEKNINQAEVLLILFAEEFQLRYNECYNEVFKVVCEEGDMNKSLEFQNRMQRIGYTPNGLSFKYAIDGLLRTTARIQLQERCAKSFNINTCVKDSLAHAVRSRHNMSPTIGFVLVLTCITTFNVFPTRGADHELKNLHCLLNSPRLEARALCQINQHQYMCKRFFGPCGEIETQHVANNWLCVSSHLHHHFQCLSYQRRGS</sequence>
<dbReference type="Proteomes" id="UP000215914">
    <property type="component" value="Chromosome 17"/>
</dbReference>
<evidence type="ECO:0000313" key="5">
    <source>
        <dbReference type="EMBL" id="OTF85201.1"/>
    </source>
</evidence>
<dbReference type="PANTHER" id="PTHR46128:SF211">
    <property type="entry name" value="PENTACOTRIPEPTIDE-REPEAT REGION OF PRORP DOMAIN-CONTAINING PROTEIN"/>
    <property type="match status" value="1"/>
</dbReference>
<feature type="repeat" description="PPR" evidence="3">
    <location>
        <begin position="167"/>
        <end position="201"/>
    </location>
</feature>
<dbReference type="FunCoup" id="A0A251RM07">
    <property type="interactions" value="198"/>
</dbReference>
<comment type="similarity">
    <text evidence="1">Belongs to the PPR family. P subfamily.</text>
</comment>
<name>A0A251RM07_HELAN</name>
<evidence type="ECO:0000256" key="2">
    <source>
        <dbReference type="ARBA" id="ARBA00022737"/>
    </source>
</evidence>
<dbReference type="EMBL" id="CM007906">
    <property type="protein sequence ID" value="OTF85201.1"/>
    <property type="molecule type" value="Genomic_DNA"/>
</dbReference>
<reference evidence="6" key="1">
    <citation type="journal article" date="2017" name="Nature">
        <title>The sunflower genome provides insights into oil metabolism, flowering and Asterid evolution.</title>
        <authorList>
            <person name="Badouin H."/>
            <person name="Gouzy J."/>
            <person name="Grassa C.J."/>
            <person name="Murat F."/>
            <person name="Staton S.E."/>
            <person name="Cottret L."/>
            <person name="Lelandais-Briere C."/>
            <person name="Owens G.L."/>
            <person name="Carrere S."/>
            <person name="Mayjonade B."/>
            <person name="Legrand L."/>
            <person name="Gill N."/>
            <person name="Kane N.C."/>
            <person name="Bowers J.E."/>
            <person name="Hubner S."/>
            <person name="Bellec A."/>
            <person name="Berard A."/>
            <person name="Berges H."/>
            <person name="Blanchet N."/>
            <person name="Boniface M.C."/>
            <person name="Brunel D."/>
            <person name="Catrice O."/>
            <person name="Chaidir N."/>
            <person name="Claudel C."/>
            <person name="Donnadieu C."/>
            <person name="Faraut T."/>
            <person name="Fievet G."/>
            <person name="Helmstetter N."/>
            <person name="King M."/>
            <person name="Knapp S.J."/>
            <person name="Lai Z."/>
            <person name="Le Paslier M.C."/>
            <person name="Lippi Y."/>
            <person name="Lorenzon L."/>
            <person name="Mandel J.R."/>
            <person name="Marage G."/>
            <person name="Marchand G."/>
            <person name="Marquand E."/>
            <person name="Bret-Mestries E."/>
            <person name="Morien E."/>
            <person name="Nambeesan S."/>
            <person name="Nguyen T."/>
            <person name="Pegot-Espagnet P."/>
            <person name="Pouilly N."/>
            <person name="Raftis F."/>
            <person name="Sallet E."/>
            <person name="Schiex T."/>
            <person name="Thomas J."/>
            <person name="Vandecasteele C."/>
            <person name="Vares D."/>
            <person name="Vear F."/>
            <person name="Vautrin S."/>
            <person name="Crespi M."/>
            <person name="Mangin B."/>
            <person name="Burke J.M."/>
            <person name="Salse J."/>
            <person name="Munos S."/>
            <person name="Vincourt P."/>
            <person name="Rieseberg L.H."/>
            <person name="Langlade N.B."/>
        </authorList>
    </citation>
    <scope>NUCLEOTIDE SEQUENCE [LARGE SCALE GENOMIC DNA]</scope>
    <source>
        <strain evidence="6">cv. SF193</strain>
    </source>
</reference>
<proteinExistence type="inferred from homology"/>
<dbReference type="PROSITE" id="PS51375">
    <property type="entry name" value="PPR"/>
    <property type="match status" value="8"/>
</dbReference>
<gene>
    <name evidence="5" type="ORF">HannXRQ_Chr17g0537401</name>
</gene>
<feature type="repeat" description="PPR" evidence="3">
    <location>
        <begin position="237"/>
        <end position="271"/>
    </location>
</feature>
<feature type="repeat" description="PPR" evidence="3">
    <location>
        <begin position="272"/>
        <end position="306"/>
    </location>
</feature>
<dbReference type="OMA" id="HWMIEDG"/>